<dbReference type="Proteomes" id="UP000190648">
    <property type="component" value="Unassembled WGS sequence"/>
</dbReference>
<name>A0A1V4IFT2_PATFA</name>
<dbReference type="EMBL" id="LSYS01009753">
    <property type="protein sequence ID" value="OPJ58779.1"/>
    <property type="molecule type" value="Genomic_DNA"/>
</dbReference>
<reference evidence="1 2" key="1">
    <citation type="submission" date="2016-02" db="EMBL/GenBank/DDBJ databases">
        <title>Band-tailed pigeon sequencing and assembly.</title>
        <authorList>
            <person name="Soares A.E."/>
            <person name="Novak B.J."/>
            <person name="Rice E.S."/>
            <person name="O'Connell B."/>
            <person name="Chang D."/>
            <person name="Weber S."/>
            <person name="Shapiro B."/>
        </authorList>
    </citation>
    <scope>NUCLEOTIDE SEQUENCE [LARGE SCALE GENOMIC DNA]</scope>
    <source>
        <strain evidence="1">BTP2013</strain>
        <tissue evidence="1">Blood</tissue>
    </source>
</reference>
<accession>A0A1V4IFT2</accession>
<organism evidence="1 2">
    <name type="scientific">Patagioenas fasciata monilis</name>
    <dbReference type="NCBI Taxonomy" id="372326"/>
    <lineage>
        <taxon>Eukaryota</taxon>
        <taxon>Metazoa</taxon>
        <taxon>Chordata</taxon>
        <taxon>Craniata</taxon>
        <taxon>Vertebrata</taxon>
        <taxon>Euteleostomi</taxon>
        <taxon>Archelosauria</taxon>
        <taxon>Archosauria</taxon>
        <taxon>Dinosauria</taxon>
        <taxon>Saurischia</taxon>
        <taxon>Theropoda</taxon>
        <taxon>Coelurosauria</taxon>
        <taxon>Aves</taxon>
        <taxon>Neognathae</taxon>
        <taxon>Neoaves</taxon>
        <taxon>Columbimorphae</taxon>
        <taxon>Columbiformes</taxon>
        <taxon>Columbidae</taxon>
        <taxon>Patagioenas</taxon>
    </lineage>
</organism>
<dbReference type="AlphaFoldDB" id="A0A1V4IFT2"/>
<sequence length="110" mass="12705">MHGYHFHPWFSLILIDLTTIMETGQWLKRRMGDKGIGPMEESASGLTKYTICIVACHFRLFLFPFLLELLHVSVLRSLWDDSDEKSGLMVLSHVKKKLTARTRETQGFHG</sequence>
<protein>
    <submittedName>
        <fullName evidence="1">Uncharacterized protein</fullName>
    </submittedName>
</protein>
<proteinExistence type="predicted"/>
<evidence type="ECO:0000313" key="2">
    <source>
        <dbReference type="Proteomes" id="UP000190648"/>
    </source>
</evidence>
<gene>
    <name evidence="1" type="ORF">AV530_000533</name>
</gene>
<keyword evidence="2" id="KW-1185">Reference proteome</keyword>
<evidence type="ECO:0000313" key="1">
    <source>
        <dbReference type="EMBL" id="OPJ58779.1"/>
    </source>
</evidence>
<comment type="caution">
    <text evidence="1">The sequence shown here is derived from an EMBL/GenBank/DDBJ whole genome shotgun (WGS) entry which is preliminary data.</text>
</comment>